<evidence type="ECO:0000256" key="2">
    <source>
        <dbReference type="ARBA" id="ARBA00022475"/>
    </source>
</evidence>
<evidence type="ECO:0000256" key="8">
    <source>
        <dbReference type="PROSITE-ProRule" id="PRU01384"/>
    </source>
</evidence>
<dbReference type="InterPro" id="IPR005742">
    <property type="entry name" value="TopoIV_A_Gneg"/>
</dbReference>
<dbReference type="InterPro" id="IPR050220">
    <property type="entry name" value="Type_II_DNA_Topoisomerases"/>
</dbReference>
<dbReference type="PROSITE" id="PS52040">
    <property type="entry name" value="TOPO_IIA"/>
    <property type="match status" value="1"/>
</dbReference>
<evidence type="ECO:0000256" key="3">
    <source>
        <dbReference type="ARBA" id="ARBA00023029"/>
    </source>
</evidence>
<dbReference type="SUPFAM" id="SSF56719">
    <property type="entry name" value="Type II DNA topoisomerase"/>
    <property type="match status" value="1"/>
</dbReference>
<dbReference type="Gene3D" id="1.10.268.10">
    <property type="entry name" value="Topoisomerase, domain 3"/>
    <property type="match status" value="1"/>
</dbReference>
<dbReference type="Gene3D" id="3.30.1360.40">
    <property type="match status" value="1"/>
</dbReference>
<comment type="similarity">
    <text evidence="7">Belongs to the type II topoisomerase GyrA/ParC subunit family. ParC type 1 subfamily.</text>
</comment>
<dbReference type="GO" id="GO:0005694">
    <property type="term" value="C:chromosome"/>
    <property type="evidence" value="ECO:0007669"/>
    <property type="project" value="InterPro"/>
</dbReference>
<dbReference type="GO" id="GO:0019897">
    <property type="term" value="C:extrinsic component of plasma membrane"/>
    <property type="evidence" value="ECO:0007669"/>
    <property type="project" value="UniProtKB-UniRule"/>
</dbReference>
<evidence type="ECO:0000313" key="12">
    <source>
        <dbReference type="EMBL" id="NDP47616.1"/>
    </source>
</evidence>
<keyword evidence="2 7" id="KW-1003">Cell membrane</keyword>
<evidence type="ECO:0000256" key="9">
    <source>
        <dbReference type="SAM" id="Coils"/>
    </source>
</evidence>
<dbReference type="EC" id="5.6.2.2" evidence="7"/>
<dbReference type="GO" id="GO:0006265">
    <property type="term" value="P:DNA topological change"/>
    <property type="evidence" value="ECO:0007669"/>
    <property type="project" value="UniProtKB-UniRule"/>
</dbReference>
<dbReference type="AlphaFoldDB" id="A0A7C9JWQ5"/>
<evidence type="ECO:0000256" key="7">
    <source>
        <dbReference type="HAMAP-Rule" id="MF_00936"/>
    </source>
</evidence>
<comment type="catalytic activity">
    <reaction evidence="1 7 8">
        <text>ATP-dependent breakage, passage and rejoining of double-stranded DNA.</text>
        <dbReference type="EC" id="5.6.2.2"/>
    </reaction>
</comment>
<dbReference type="NCBIfam" id="TIGR01062">
    <property type="entry name" value="parC_Gneg"/>
    <property type="match status" value="1"/>
</dbReference>
<evidence type="ECO:0000256" key="1">
    <source>
        <dbReference type="ARBA" id="ARBA00000185"/>
    </source>
</evidence>
<dbReference type="CDD" id="cd00187">
    <property type="entry name" value="TOP4c"/>
    <property type="match status" value="1"/>
</dbReference>
<feature type="domain" description="Topo IIA-type catalytic" evidence="11">
    <location>
        <begin position="66"/>
        <end position="553"/>
    </location>
</feature>
<dbReference type="InterPro" id="IPR006691">
    <property type="entry name" value="GyrA/parC_rep"/>
</dbReference>
<evidence type="ECO:0000256" key="6">
    <source>
        <dbReference type="ARBA" id="ARBA00023235"/>
    </source>
</evidence>
<comment type="function">
    <text evidence="7">Topoisomerase IV is essential for chromosome segregation. It relaxes supercoiled DNA. Performs the decatenation events required during the replication of a circular DNA molecule.</text>
</comment>
<dbReference type="Pfam" id="PF03989">
    <property type="entry name" value="DNA_gyraseA_C"/>
    <property type="match status" value="1"/>
</dbReference>
<evidence type="ECO:0000256" key="5">
    <source>
        <dbReference type="ARBA" id="ARBA00023136"/>
    </source>
</evidence>
<dbReference type="PANTHER" id="PTHR43493">
    <property type="entry name" value="DNA GYRASE/TOPOISOMERASE SUBUNIT A"/>
    <property type="match status" value="1"/>
</dbReference>
<dbReference type="SUPFAM" id="SSF101904">
    <property type="entry name" value="GyrA/ParC C-terminal domain-like"/>
    <property type="match status" value="1"/>
</dbReference>
<dbReference type="Gene3D" id="2.120.10.90">
    <property type="entry name" value="DNA gyrase/topoisomerase IV, subunit A, C-terminal"/>
    <property type="match status" value="1"/>
</dbReference>
<evidence type="ECO:0000313" key="13">
    <source>
        <dbReference type="Proteomes" id="UP000483432"/>
    </source>
</evidence>
<dbReference type="Pfam" id="PF00521">
    <property type="entry name" value="DNA_topoisoIV"/>
    <property type="match status" value="1"/>
</dbReference>
<organism evidence="12 13">
    <name type="scientific">Sulfuriferula multivorans</name>
    <dbReference type="NCBI Taxonomy" id="1559896"/>
    <lineage>
        <taxon>Bacteria</taxon>
        <taxon>Pseudomonadati</taxon>
        <taxon>Pseudomonadota</taxon>
        <taxon>Betaproteobacteria</taxon>
        <taxon>Nitrosomonadales</taxon>
        <taxon>Sulfuricellaceae</taxon>
        <taxon>Sulfuriferula</taxon>
    </lineage>
</organism>
<dbReference type="InterPro" id="IPR013758">
    <property type="entry name" value="Topo_IIA_A/C_ab"/>
</dbReference>
<dbReference type="InterPro" id="IPR002205">
    <property type="entry name" value="Topo_IIA_dom_A"/>
</dbReference>
<dbReference type="GO" id="GO:0005737">
    <property type="term" value="C:cytoplasm"/>
    <property type="evidence" value="ECO:0007669"/>
    <property type="project" value="TreeGrafter"/>
</dbReference>
<comment type="caution">
    <text evidence="12">The sequence shown here is derived from an EMBL/GenBank/DDBJ whole genome shotgun (WGS) entry which is preliminary data.</text>
</comment>
<dbReference type="EMBL" id="JAAFGW010000043">
    <property type="protein sequence ID" value="NDP47616.1"/>
    <property type="molecule type" value="Genomic_DNA"/>
</dbReference>
<feature type="compositionally biased region" description="Low complexity" evidence="10">
    <location>
        <begin position="31"/>
        <end position="40"/>
    </location>
</feature>
<feature type="region of interest" description="Disordered" evidence="10">
    <location>
        <begin position="1"/>
        <end position="40"/>
    </location>
</feature>
<dbReference type="HAMAP" id="MF_00936">
    <property type="entry name" value="ParC_type1"/>
    <property type="match status" value="1"/>
</dbReference>
<dbReference type="GO" id="GO:0005524">
    <property type="term" value="F:ATP binding"/>
    <property type="evidence" value="ECO:0007669"/>
    <property type="project" value="InterPro"/>
</dbReference>
<gene>
    <name evidence="7 12" type="primary">parC</name>
    <name evidence="12" type="ORF">GZ085_04340</name>
</gene>
<protein>
    <recommendedName>
        <fullName evidence="7">DNA topoisomerase 4 subunit A</fullName>
        <ecNumber evidence="7">5.6.2.2</ecNumber>
    </recommendedName>
    <alternativeName>
        <fullName evidence="7">Topoisomerase IV subunit A</fullName>
    </alternativeName>
</protein>
<accession>A0A7C9JWQ5</accession>
<dbReference type="GO" id="GO:0003918">
    <property type="term" value="F:DNA topoisomerase type II (double strand cut, ATP-hydrolyzing) activity"/>
    <property type="evidence" value="ECO:0007669"/>
    <property type="project" value="UniProtKB-UniRule"/>
</dbReference>
<keyword evidence="6 7" id="KW-0413">Isomerase</keyword>
<feature type="site" description="Interaction with DNA" evidence="7">
    <location>
        <position position="110"/>
    </location>
</feature>
<reference evidence="12 13" key="1">
    <citation type="submission" date="2019-09" db="EMBL/GenBank/DDBJ databases">
        <title>H2 Metabolism Revealed by Metagenomic Analysis in Subglacial Sediment of East Antarctica.</title>
        <authorList>
            <person name="Yang Z."/>
            <person name="Zhang Y."/>
            <person name="Lv Y."/>
            <person name="Yan W."/>
            <person name="Xiao X."/>
            <person name="Sun B."/>
            <person name="Ma H."/>
        </authorList>
    </citation>
    <scope>NUCLEOTIDE SEQUENCE [LARGE SCALE GENOMIC DNA]</scope>
    <source>
        <strain evidence="12">Bin2_2</strain>
    </source>
</reference>
<dbReference type="GO" id="GO:0009330">
    <property type="term" value="C:DNA topoisomerase type II (double strand cut, ATP-hydrolyzing) complex"/>
    <property type="evidence" value="ECO:0007669"/>
    <property type="project" value="UniProtKB-ARBA"/>
</dbReference>
<keyword evidence="3 7" id="KW-0799">Topoisomerase</keyword>
<evidence type="ECO:0000259" key="11">
    <source>
        <dbReference type="PROSITE" id="PS52040"/>
    </source>
</evidence>
<proteinExistence type="inferred from homology"/>
<dbReference type="Proteomes" id="UP000483432">
    <property type="component" value="Unassembled WGS sequence"/>
</dbReference>
<feature type="site" description="Interaction with DNA" evidence="7">
    <location>
        <position position="74"/>
    </location>
</feature>
<dbReference type="NCBIfam" id="NF004044">
    <property type="entry name" value="PRK05561.1"/>
    <property type="match status" value="1"/>
</dbReference>
<dbReference type="FunFam" id="1.10.268.10:FF:000001">
    <property type="entry name" value="DNA gyrase subunit A"/>
    <property type="match status" value="1"/>
</dbReference>
<feature type="coiled-coil region" evidence="9">
    <location>
        <begin position="480"/>
        <end position="507"/>
    </location>
</feature>
<feature type="site" description="Transition state stabilizer" evidence="7">
    <location>
        <position position="153"/>
    </location>
</feature>
<comment type="subcellular location">
    <subcellularLocation>
        <location evidence="7">Cell membrane</location>
        <topology evidence="7">Peripheral membrane protein</topology>
    </subcellularLocation>
</comment>
<dbReference type="InterPro" id="IPR013760">
    <property type="entry name" value="Topo_IIA-like_dom_sf"/>
</dbReference>
<sequence length="794" mass="86617">MTKAVEIHTQDLFGNPDETSSQSTPPPSPPSSGDDGLSGEEGLPLGIYAERCYLAYAMSVVKGRALPYVEDGMKPVQRRILYSMREMGLTSSTKHVKSARVVGDVIGKLHPHGDQSVYDAMVRMAQGFTLRYPLIDGQGNFGSRDGDGAAAMRYTESRLTPVAELLLSEIDMGTVDFVPNYDGAFKEPALLPARLPMLLANGASGIAVGMATEIPSHNLRELGAAAIAILKKPEISLDGILTHVPGPDFPGGGRIITSSADLRAVYESGRGSVRVRAQWTVEQLARGQWRIVVTELPPGVSTAQVLTQIEALANPQPKTGKKELSPEQKNLKQAILALLDSTRDESDEKNPVRLVLESSSRNHDPDIFMRFFLAQTSLETNVPVNLTVVGRDGRPGQKGLLALIAEWAGFRVDTVRRRSQHRLEAVNRRVHILEGRLTILLNIDEVIRVIRESDDPKSDLMAAFDLTEVQADDILDIRLRQLARLESIKIEKELKELMSERDELNRILGDGNALTSLVINEIRADMKKYGDDRRTRIEAAQSVTASTTSEESIVDEPVTVIVSLNGWLRTRQGQGVDRASIQYKAGDGEMAVIDTRTVHPLILMDSSGRTYTLRISDLPSGRGDGVPFTSLVDLAKGAKLIHALSAPPESRWLVSSTVGYGFIAKCADMVSRQRAGKAFMSVEDGQTPLPPVPTTDDWVAVAASNGKALVFPIEEVKEGTGGKGVQLIKLDEGEKMMALTVFDGQTLMVEGVGKGKRSGRLKLSGENLERYRIHRAKKGSLLEKGMVASRLWTD</sequence>
<evidence type="ECO:0000256" key="4">
    <source>
        <dbReference type="ARBA" id="ARBA00023125"/>
    </source>
</evidence>
<dbReference type="Gene3D" id="3.90.199.10">
    <property type="entry name" value="Topoisomerase II, domain 5"/>
    <property type="match status" value="1"/>
</dbReference>
<feature type="active site" description="O-(5'-phospho-DNA)-tyrosine intermediate" evidence="7 8">
    <location>
        <position position="154"/>
    </location>
</feature>
<dbReference type="SMART" id="SM00434">
    <property type="entry name" value="TOP4c"/>
    <property type="match status" value="1"/>
</dbReference>
<keyword evidence="5 7" id="KW-0472">Membrane</keyword>
<comment type="subunit">
    <text evidence="7">Heterotetramer composed of ParC and ParE.</text>
</comment>
<dbReference type="InterPro" id="IPR035516">
    <property type="entry name" value="Gyrase/topoIV_suA_C"/>
</dbReference>
<evidence type="ECO:0000256" key="10">
    <source>
        <dbReference type="SAM" id="MobiDB-lite"/>
    </source>
</evidence>
<name>A0A7C9JWQ5_9PROT</name>
<keyword evidence="4 7" id="KW-0238">DNA-binding</keyword>
<dbReference type="GO" id="GO:0003677">
    <property type="term" value="F:DNA binding"/>
    <property type="evidence" value="ECO:0007669"/>
    <property type="project" value="UniProtKB-UniRule"/>
</dbReference>
<keyword evidence="9" id="KW-0175">Coiled coil</keyword>
<feature type="site" description="Interaction with DNA" evidence="7">
    <location>
        <position position="112"/>
    </location>
</feature>
<dbReference type="GO" id="GO:0007059">
    <property type="term" value="P:chromosome segregation"/>
    <property type="evidence" value="ECO:0007669"/>
    <property type="project" value="UniProtKB-UniRule"/>
</dbReference>
<dbReference type="PANTHER" id="PTHR43493:SF1">
    <property type="entry name" value="DNA TOPOISOMERASE 4 SUBUNIT A"/>
    <property type="match status" value="1"/>
</dbReference>
<dbReference type="InterPro" id="IPR013757">
    <property type="entry name" value="Topo_IIA_A_a_sf"/>
</dbReference>